<sequence length="789" mass="91701">MSDNLSFSNDDDDDRDDVYFTPKSEVSKSQIISFSETNNTDVVNAVKTNDKDSDELSLSSSNSSLENLLGSLKSSQSPLKNKTQNELRSDDITAVDSDHSFEDSDEGNIEGLLTSFNSNKNSKTNHTDKEDYLTTTNTTPLSRRLRERNPDAKKYSFNTSDFTSSPDLSFSKSLFTSTEDFEAELGFSLNLKSKNKKPKMLNKMQESLLNDILQEEELNLLLEEDNNNSNRKVVHAVEINNLIKSQLSSEVYKEEKYQQYVDHLKELIQDGTRNNEIFDFYFINSLGEVSNANNHQVGIYEKLLKSQVFSIQGSSFNPIYLNIFKKISLDTESLASFLLYITKETNVSNIVSFKNIFGSNKHNLEISNDMIYTFLKQLGVSNEIIDFFNNTRNTAKLFDFRNHLKLDNKEKLEHPLILIYKFEILLGFIMSFKEFKKIEDIERMFKICFQVVFSFFIDSRSNAPYINDYLDIMSFNNSSENESCLGALNRILLNLIKWFNESRSVIHDNNDINVSSTHQFMKSLLDIVVESISQLTKDTKLIFRFISNISGIRIPIIREFKTILILRYIVIWDFNDVFANTDIEEKFKELEGNIRDLKYYTEYEDKNRVFMFYFYRFLNIMKDVQLNDSILKETENSDSKERYHEYRKNKEAYLSVLFRFRLIYLLLISNISSFEKLLDVNRYLEYKYFELAKAQSDETAGVNIDGELDNNILLEGDPWMQINCAMNLRPSVSKNQVLTAHIRHFIACIKENYFSGYAHTINPIITDCIALLSFVQGRFGLELEANEIF</sequence>
<organism evidence="1 2">
    <name type="scientific">Candida boidinii</name>
    <name type="common">Yeast</name>
    <dbReference type="NCBI Taxonomy" id="5477"/>
    <lineage>
        <taxon>Eukaryota</taxon>
        <taxon>Fungi</taxon>
        <taxon>Dikarya</taxon>
        <taxon>Ascomycota</taxon>
        <taxon>Saccharomycotina</taxon>
        <taxon>Pichiomycetes</taxon>
        <taxon>Pichiales</taxon>
        <taxon>Pichiaceae</taxon>
        <taxon>Ogataea</taxon>
        <taxon>Ogataea/Candida clade</taxon>
    </lineage>
</organism>
<keyword evidence="2" id="KW-1185">Reference proteome</keyword>
<evidence type="ECO:0000313" key="2">
    <source>
        <dbReference type="Proteomes" id="UP001165101"/>
    </source>
</evidence>
<name>A0ACB5TEC4_CANBO</name>
<accession>A0ACB5TEC4</accession>
<evidence type="ECO:0000313" key="1">
    <source>
        <dbReference type="EMBL" id="GME87237.1"/>
    </source>
</evidence>
<dbReference type="EMBL" id="BSXV01000061">
    <property type="protein sequence ID" value="GME87237.1"/>
    <property type="molecule type" value="Genomic_DNA"/>
</dbReference>
<reference evidence="1" key="1">
    <citation type="submission" date="2023-04" db="EMBL/GenBank/DDBJ databases">
        <title>Candida boidinii NBRC 1967.</title>
        <authorList>
            <person name="Ichikawa N."/>
            <person name="Sato H."/>
            <person name="Tonouchi N."/>
        </authorList>
    </citation>
    <scope>NUCLEOTIDE SEQUENCE</scope>
    <source>
        <strain evidence="1">NBRC 1967</strain>
    </source>
</reference>
<protein>
    <submittedName>
        <fullName evidence="1">Unnamed protein product</fullName>
    </submittedName>
</protein>
<proteinExistence type="predicted"/>
<comment type="caution">
    <text evidence="1">The sequence shown here is derived from an EMBL/GenBank/DDBJ whole genome shotgun (WGS) entry which is preliminary data.</text>
</comment>
<gene>
    <name evidence="1" type="ORF">Cboi01_000026100</name>
</gene>
<dbReference type="Proteomes" id="UP001165101">
    <property type="component" value="Unassembled WGS sequence"/>
</dbReference>